<gene>
    <name evidence="11" type="ORF">EG240_03915</name>
    <name evidence="10" type="ORF">EG240_13190</name>
</gene>
<keyword evidence="4 11" id="KW-0808">Transferase</keyword>
<dbReference type="InterPro" id="IPR026841">
    <property type="entry name" value="Aur1/Ipt1"/>
</dbReference>
<feature type="transmembrane region" description="Helical" evidence="8">
    <location>
        <begin position="529"/>
        <end position="555"/>
    </location>
</feature>
<feature type="transmembrane region" description="Helical" evidence="8">
    <location>
        <begin position="238"/>
        <end position="260"/>
    </location>
</feature>
<dbReference type="EMBL" id="RQVQ01000006">
    <property type="protein sequence ID" value="RRJ92332.1"/>
    <property type="molecule type" value="Genomic_DNA"/>
</dbReference>
<feature type="transmembrane region" description="Helical" evidence="8">
    <location>
        <begin position="45"/>
        <end position="67"/>
    </location>
</feature>
<dbReference type="InterPro" id="IPR007318">
    <property type="entry name" value="Phopholipid_MeTrfase"/>
</dbReference>
<keyword evidence="5 8" id="KW-0812">Transmembrane</keyword>
<feature type="transmembrane region" description="Helical" evidence="8">
    <location>
        <begin position="116"/>
        <end position="134"/>
    </location>
</feature>
<sequence>MGNLKIFLQKFIYAFVFCAILPVFLVFWTSKTESLIQLPVPDFPILSIGLSIVGFVLIIGAMLNLWFKGKGLPMNGFPPKNYVSSGLYGLFHHPIYVGAVFVSFGVSMYFQSASCFWLISPIFILLILAYVNGFENEIISKSFNHQTHRTFFDFPENNQNKLSLKNRLLLYVWIFLPWILIYQSFIFLGTPNDAISTKIVLDNFIPFYDFSVIPYILAYPIIGLIPFLIQTNQVCRKFIFDTITGMCIIFYCYLVFPFIVEYHSIDNVNHFTNLIITGRTLDGETAALPSFHVFWALIFLKYFSIRFPNFKFLGWIISILIILSCLTTFNHTILDVLFGVLAFYMVDKRIKIYQKVLAFCERISNSWKEWRIGKIRIINHGIYAALGGIAGFLIMGICLPDNLYIIYLIGISGFIGAGLWAQFVEGSPALLRPYGYYGSIIGVFITIVFIAIFSDFSFFYLLGIASLAASPIQFFGRFRCLVQGCCHGKPTTNTLGICFNHPKSRVNKIAGWAGKNLFPTQFYSIASNFLTFFILIRLVSLGLPVTFITGIYLILNGSFRFVEESLRGEPQTPYFSGMRVYQWLALISIVVGIIFTCFESEPFHLVAMNWNLVLNSLFYGFIILFAYGIDFPESNKRFSRLTQ</sequence>
<evidence type="ECO:0000259" key="9">
    <source>
        <dbReference type="Pfam" id="PF14378"/>
    </source>
</evidence>
<keyword evidence="12" id="KW-1185">Reference proteome</keyword>
<evidence type="ECO:0000256" key="6">
    <source>
        <dbReference type="ARBA" id="ARBA00022989"/>
    </source>
</evidence>
<evidence type="ECO:0000256" key="3">
    <source>
        <dbReference type="ARBA" id="ARBA00022475"/>
    </source>
</evidence>
<protein>
    <submittedName>
        <fullName evidence="11">Diacylglyceryl transferase</fullName>
    </submittedName>
</protein>
<evidence type="ECO:0000256" key="4">
    <source>
        <dbReference type="ARBA" id="ARBA00022679"/>
    </source>
</evidence>
<evidence type="ECO:0000256" key="7">
    <source>
        <dbReference type="ARBA" id="ARBA00023136"/>
    </source>
</evidence>
<dbReference type="RefSeq" id="WP_125017636.1">
    <property type="nucleotide sequence ID" value="NZ_RQVQ01000006.1"/>
</dbReference>
<dbReference type="InterPro" id="IPR001640">
    <property type="entry name" value="Lgt"/>
</dbReference>
<feature type="transmembrane region" description="Helical" evidence="8">
    <location>
        <begin position="87"/>
        <end position="110"/>
    </location>
</feature>
<feature type="transmembrane region" description="Helical" evidence="8">
    <location>
        <begin position="312"/>
        <end position="345"/>
    </location>
</feature>
<dbReference type="EMBL" id="RQVQ01000036">
    <property type="protein sequence ID" value="RRJ88956.1"/>
    <property type="molecule type" value="Genomic_DNA"/>
</dbReference>
<dbReference type="GO" id="GO:0008961">
    <property type="term" value="F:phosphatidylglycerol-prolipoprotein diacylglyceryl transferase activity"/>
    <property type="evidence" value="ECO:0007669"/>
    <property type="project" value="InterPro"/>
</dbReference>
<evidence type="ECO:0000313" key="11">
    <source>
        <dbReference type="EMBL" id="RRJ92332.1"/>
    </source>
</evidence>
<comment type="subcellular location">
    <subcellularLocation>
        <location evidence="1">Endomembrane system</location>
        <topology evidence="1">Multi-pass membrane protein</topology>
    </subcellularLocation>
</comment>
<feature type="transmembrane region" description="Helical" evidence="8">
    <location>
        <begin position="434"/>
        <end position="452"/>
    </location>
</feature>
<feature type="transmembrane region" description="Helical" evidence="8">
    <location>
        <begin position="580"/>
        <end position="598"/>
    </location>
</feature>
<feature type="transmembrane region" description="Helical" evidence="8">
    <location>
        <begin position="610"/>
        <end position="629"/>
    </location>
</feature>
<dbReference type="PANTHER" id="PTHR30589">
    <property type="entry name" value="PROLIPOPROTEIN DIACYLGLYCERYL TRANSFERASE"/>
    <property type="match status" value="1"/>
</dbReference>
<dbReference type="AlphaFoldDB" id="A0A3P3WAY6"/>
<evidence type="ECO:0000313" key="10">
    <source>
        <dbReference type="EMBL" id="RRJ88956.1"/>
    </source>
</evidence>
<dbReference type="OrthoDB" id="9809773at2"/>
<dbReference type="Gene3D" id="1.20.120.1630">
    <property type="match status" value="1"/>
</dbReference>
<keyword evidence="3" id="KW-1003">Cell membrane</keyword>
<feature type="transmembrane region" description="Helical" evidence="8">
    <location>
        <begin position="12"/>
        <end position="30"/>
    </location>
</feature>
<feature type="transmembrane region" description="Helical" evidence="8">
    <location>
        <begin position="403"/>
        <end position="422"/>
    </location>
</feature>
<reference evidence="11 12" key="1">
    <citation type="submission" date="2018-11" db="EMBL/GenBank/DDBJ databases">
        <title>Flavobacterium sp. nov., YIM 102701-2 draft genome.</title>
        <authorList>
            <person name="Li G."/>
            <person name="Jiang Y."/>
        </authorList>
    </citation>
    <scope>NUCLEOTIDE SEQUENCE [LARGE SCALE GENOMIC DNA]</scope>
    <source>
        <strain evidence="11 12">YIM 102701-2</strain>
    </source>
</reference>
<feature type="domain" description="Inositolphosphotransferase Aur1/Ipt1" evidence="9">
    <location>
        <begin position="224"/>
        <end position="343"/>
    </location>
</feature>
<accession>A0A3P3WAY6</accession>
<feature type="transmembrane region" description="Helical" evidence="8">
    <location>
        <begin position="210"/>
        <end position="229"/>
    </location>
</feature>
<dbReference type="GO" id="GO:0005886">
    <property type="term" value="C:plasma membrane"/>
    <property type="evidence" value="ECO:0007669"/>
    <property type="project" value="InterPro"/>
</dbReference>
<comment type="similarity">
    <text evidence="2">Belongs to the Lgt family.</text>
</comment>
<evidence type="ECO:0000256" key="5">
    <source>
        <dbReference type="ARBA" id="ARBA00022692"/>
    </source>
</evidence>
<proteinExistence type="inferred from homology"/>
<dbReference type="Proteomes" id="UP000275719">
    <property type="component" value="Unassembled WGS sequence"/>
</dbReference>
<keyword evidence="6 8" id="KW-1133">Transmembrane helix</keyword>
<evidence type="ECO:0000313" key="12">
    <source>
        <dbReference type="Proteomes" id="UP000275719"/>
    </source>
</evidence>
<evidence type="ECO:0000256" key="8">
    <source>
        <dbReference type="SAM" id="Phobius"/>
    </source>
</evidence>
<dbReference type="Pfam" id="PF01790">
    <property type="entry name" value="LGT"/>
    <property type="match status" value="1"/>
</dbReference>
<dbReference type="GO" id="GO:0012505">
    <property type="term" value="C:endomembrane system"/>
    <property type="evidence" value="ECO:0007669"/>
    <property type="project" value="UniProtKB-SubCell"/>
</dbReference>
<evidence type="ECO:0000256" key="2">
    <source>
        <dbReference type="ARBA" id="ARBA00007150"/>
    </source>
</evidence>
<comment type="caution">
    <text evidence="11">The sequence shown here is derived from an EMBL/GenBank/DDBJ whole genome shotgun (WGS) entry which is preliminary data.</text>
</comment>
<name>A0A3P3WAY6_9FLAO</name>
<feature type="transmembrane region" description="Helical" evidence="8">
    <location>
        <begin position="458"/>
        <end position="475"/>
    </location>
</feature>
<dbReference type="GO" id="GO:0042158">
    <property type="term" value="P:lipoprotein biosynthetic process"/>
    <property type="evidence" value="ECO:0007669"/>
    <property type="project" value="InterPro"/>
</dbReference>
<dbReference type="PANTHER" id="PTHR30589:SF0">
    <property type="entry name" value="PHOSPHATIDYLGLYCEROL--PROLIPOPROTEIN DIACYLGLYCERYL TRANSFERASE"/>
    <property type="match status" value="1"/>
</dbReference>
<organism evidence="11 12">
    <name type="scientific">Paenimyroides tangerinum</name>
    <dbReference type="NCBI Taxonomy" id="2488728"/>
    <lineage>
        <taxon>Bacteria</taxon>
        <taxon>Pseudomonadati</taxon>
        <taxon>Bacteroidota</taxon>
        <taxon>Flavobacteriia</taxon>
        <taxon>Flavobacteriales</taxon>
        <taxon>Flavobacteriaceae</taxon>
        <taxon>Paenimyroides</taxon>
    </lineage>
</organism>
<dbReference type="Pfam" id="PF14378">
    <property type="entry name" value="PAP2_3"/>
    <property type="match status" value="1"/>
</dbReference>
<feature type="transmembrane region" description="Helical" evidence="8">
    <location>
        <begin position="377"/>
        <end position="397"/>
    </location>
</feature>
<keyword evidence="7 8" id="KW-0472">Membrane</keyword>
<evidence type="ECO:0000256" key="1">
    <source>
        <dbReference type="ARBA" id="ARBA00004127"/>
    </source>
</evidence>
<dbReference type="Pfam" id="PF04191">
    <property type="entry name" value="PEMT"/>
    <property type="match status" value="1"/>
</dbReference>
<feature type="transmembrane region" description="Helical" evidence="8">
    <location>
        <begin position="168"/>
        <end position="190"/>
    </location>
</feature>